<dbReference type="OrthoDB" id="8432513at2"/>
<keyword evidence="2" id="KW-1185">Reference proteome</keyword>
<sequence>MPKIESGKPLHCVELVTGKNLTGTILISDDEIRAAIFSYTGHFNIKIDQPVFLQTETNEIVSLHSNLMANSGTNSRSIAPERATRRQEIISNLAVIGHDPWTAEDRVKRVVFRVKHTKQLMHHEAKVEAIGRSRFPEEEHLTIFHDAADGMTLNAWYAATYGMEFDTPKELWPTFGIEFGEPRPIRDYILHVSDYVDFLSFCLGVKLKPSAIRIDRLSFAQMKEAVGKHEYPGNHGVHYTWPETEVSDPDLWIGGSPVRAWDDDELASLRACLVIWMNRAASWRDTYNLMMAGFGLKNVVSSERLLNACRWLEDIPVGRAQPALSSSDIDAITAAAVSKALELGHGPAISERIANAVRWVRAETAEQRFKRLLSTIEEKFGNRIFPPQAIDHLKRANGFRNKSAHGHFTPESDAEFRAFSKSTRAMEALCYLLTALDLPIGSEGLERIRSNPVVRDYHMAYD</sequence>
<evidence type="ECO:0000313" key="2">
    <source>
        <dbReference type="Proteomes" id="UP000321304"/>
    </source>
</evidence>
<name>A0A560LCA0_9BRAD</name>
<organism evidence="1 2">
    <name type="scientific">Bradyrhizobium macuxiense</name>
    <dbReference type="NCBI Taxonomy" id="1755647"/>
    <lineage>
        <taxon>Bacteria</taxon>
        <taxon>Pseudomonadati</taxon>
        <taxon>Pseudomonadota</taxon>
        <taxon>Alphaproteobacteria</taxon>
        <taxon>Hyphomicrobiales</taxon>
        <taxon>Nitrobacteraceae</taxon>
        <taxon>Bradyrhizobium</taxon>
    </lineage>
</organism>
<accession>A0A560LCA0</accession>
<dbReference type="RefSeq" id="WP_146990358.1">
    <property type="nucleotide sequence ID" value="NZ_VITY01000011.1"/>
</dbReference>
<evidence type="ECO:0000313" key="1">
    <source>
        <dbReference type="EMBL" id="TWB93206.1"/>
    </source>
</evidence>
<gene>
    <name evidence="1" type="ORF">FBZ93_111245</name>
</gene>
<dbReference type="EMBL" id="VITY01000011">
    <property type="protein sequence ID" value="TWB93206.1"/>
    <property type="molecule type" value="Genomic_DNA"/>
</dbReference>
<proteinExistence type="predicted"/>
<comment type="caution">
    <text evidence="1">The sequence shown here is derived from an EMBL/GenBank/DDBJ whole genome shotgun (WGS) entry which is preliminary data.</text>
</comment>
<dbReference type="AlphaFoldDB" id="A0A560LCA0"/>
<reference evidence="1 2" key="1">
    <citation type="submission" date="2019-06" db="EMBL/GenBank/DDBJ databases">
        <title>Genomic Encyclopedia of Type Strains, Phase IV (KMG-V): Genome sequencing to study the core and pangenomes of soil and plant-associated prokaryotes.</title>
        <authorList>
            <person name="Whitman W."/>
        </authorList>
    </citation>
    <scope>NUCLEOTIDE SEQUENCE [LARGE SCALE GENOMIC DNA]</scope>
    <source>
        <strain evidence="1 2">BR 10355</strain>
    </source>
</reference>
<protein>
    <submittedName>
        <fullName evidence="1">Uncharacterized protein</fullName>
    </submittedName>
</protein>
<dbReference type="Proteomes" id="UP000321304">
    <property type="component" value="Unassembled WGS sequence"/>
</dbReference>